<dbReference type="PANTHER" id="PTHR30055:SF209">
    <property type="entry name" value="POSSIBLE TRANSCRIPTIONAL REGULATORY PROTEIN (PROBABLY TETR-FAMILY)"/>
    <property type="match status" value="1"/>
</dbReference>
<dbReference type="PROSITE" id="PS50977">
    <property type="entry name" value="HTH_TETR_2"/>
    <property type="match status" value="1"/>
</dbReference>
<evidence type="ECO:0000313" key="8">
    <source>
        <dbReference type="Proteomes" id="UP001500620"/>
    </source>
</evidence>
<keyword evidence="8" id="KW-1185">Reference proteome</keyword>
<evidence type="ECO:0000259" key="6">
    <source>
        <dbReference type="PROSITE" id="PS50977"/>
    </source>
</evidence>
<dbReference type="Pfam" id="PF00440">
    <property type="entry name" value="TetR_N"/>
    <property type="match status" value="1"/>
</dbReference>
<protein>
    <recommendedName>
        <fullName evidence="6">HTH tetR-type domain-containing protein</fullName>
    </recommendedName>
</protein>
<dbReference type="SUPFAM" id="SSF48498">
    <property type="entry name" value="Tetracyclin repressor-like, C-terminal domain"/>
    <property type="match status" value="1"/>
</dbReference>
<dbReference type="InterPro" id="IPR050109">
    <property type="entry name" value="HTH-type_TetR-like_transc_reg"/>
</dbReference>
<evidence type="ECO:0000256" key="2">
    <source>
        <dbReference type="ARBA" id="ARBA00023125"/>
    </source>
</evidence>
<feature type="DNA-binding region" description="H-T-H motif" evidence="4">
    <location>
        <begin position="50"/>
        <end position="69"/>
    </location>
</feature>
<name>A0ABP8DTC9_9ACTN</name>
<reference evidence="8" key="1">
    <citation type="journal article" date="2019" name="Int. J. Syst. Evol. Microbiol.">
        <title>The Global Catalogue of Microorganisms (GCM) 10K type strain sequencing project: providing services to taxonomists for standard genome sequencing and annotation.</title>
        <authorList>
            <consortium name="The Broad Institute Genomics Platform"/>
            <consortium name="The Broad Institute Genome Sequencing Center for Infectious Disease"/>
            <person name="Wu L."/>
            <person name="Ma J."/>
        </authorList>
    </citation>
    <scope>NUCLEOTIDE SEQUENCE [LARGE SCALE GENOMIC DNA]</scope>
    <source>
        <strain evidence="8">JCM 17441</strain>
    </source>
</reference>
<dbReference type="InterPro" id="IPR009057">
    <property type="entry name" value="Homeodomain-like_sf"/>
</dbReference>
<dbReference type="Proteomes" id="UP001500620">
    <property type="component" value="Unassembled WGS sequence"/>
</dbReference>
<evidence type="ECO:0000256" key="1">
    <source>
        <dbReference type="ARBA" id="ARBA00023015"/>
    </source>
</evidence>
<proteinExistence type="predicted"/>
<feature type="domain" description="HTH tetR-type" evidence="6">
    <location>
        <begin position="26"/>
        <end position="87"/>
    </location>
</feature>
<comment type="caution">
    <text evidence="7">The sequence shown here is derived from an EMBL/GenBank/DDBJ whole genome shotgun (WGS) entry which is preliminary data.</text>
</comment>
<evidence type="ECO:0000256" key="3">
    <source>
        <dbReference type="ARBA" id="ARBA00023163"/>
    </source>
</evidence>
<evidence type="ECO:0000256" key="5">
    <source>
        <dbReference type="SAM" id="MobiDB-lite"/>
    </source>
</evidence>
<dbReference type="InterPro" id="IPR001647">
    <property type="entry name" value="HTH_TetR"/>
</dbReference>
<evidence type="ECO:0000313" key="7">
    <source>
        <dbReference type="EMBL" id="GAA4263209.1"/>
    </source>
</evidence>
<organism evidence="7 8">
    <name type="scientific">Dactylosporangium darangshiense</name>
    <dbReference type="NCBI Taxonomy" id="579108"/>
    <lineage>
        <taxon>Bacteria</taxon>
        <taxon>Bacillati</taxon>
        <taxon>Actinomycetota</taxon>
        <taxon>Actinomycetes</taxon>
        <taxon>Micromonosporales</taxon>
        <taxon>Micromonosporaceae</taxon>
        <taxon>Dactylosporangium</taxon>
    </lineage>
</organism>
<dbReference type="InterPro" id="IPR025996">
    <property type="entry name" value="MT1864/Rv1816-like_C"/>
</dbReference>
<keyword evidence="1" id="KW-0805">Transcription regulation</keyword>
<dbReference type="InterPro" id="IPR036271">
    <property type="entry name" value="Tet_transcr_reg_TetR-rel_C_sf"/>
</dbReference>
<dbReference type="Gene3D" id="1.10.357.10">
    <property type="entry name" value="Tetracycline Repressor, domain 2"/>
    <property type="match status" value="1"/>
</dbReference>
<sequence length="223" mass="24583">MKSDSTGSATSAGGGGRTRNRRGEGGLLRDEIVAAAERLLEREGDEEALTLRSVAREAGISAPSIYTHFADREAILEAVLDIAFERLRRLVLDAAEGVEDPVERLRSGCHAYARFGMEEPARYRVLFGRQRANRPKIGSPRDITELPEVWRHRLESFMTLVEALDGCVKAGRSASLDPFADATTLWTSLHGAVAMRQFIPGFPLPPVERTVDDLVERVALIRS</sequence>
<gene>
    <name evidence="7" type="ORF">GCM10022255_105690</name>
</gene>
<dbReference type="EMBL" id="BAABAT010000063">
    <property type="protein sequence ID" value="GAA4263209.1"/>
    <property type="molecule type" value="Genomic_DNA"/>
</dbReference>
<dbReference type="SUPFAM" id="SSF46689">
    <property type="entry name" value="Homeodomain-like"/>
    <property type="match status" value="1"/>
</dbReference>
<feature type="region of interest" description="Disordered" evidence="5">
    <location>
        <begin position="1"/>
        <end position="23"/>
    </location>
</feature>
<feature type="compositionally biased region" description="Low complexity" evidence="5">
    <location>
        <begin position="1"/>
        <end position="11"/>
    </location>
</feature>
<keyword evidence="2 4" id="KW-0238">DNA-binding</keyword>
<accession>A0ABP8DTC9</accession>
<keyword evidence="3" id="KW-0804">Transcription</keyword>
<dbReference type="RefSeq" id="WP_345142117.1">
    <property type="nucleotide sequence ID" value="NZ_BAABAT010000063.1"/>
</dbReference>
<dbReference type="PANTHER" id="PTHR30055">
    <property type="entry name" value="HTH-TYPE TRANSCRIPTIONAL REGULATOR RUTR"/>
    <property type="match status" value="1"/>
</dbReference>
<evidence type="ECO:0000256" key="4">
    <source>
        <dbReference type="PROSITE-ProRule" id="PRU00335"/>
    </source>
</evidence>
<dbReference type="Pfam" id="PF13305">
    <property type="entry name" value="TetR_C_33"/>
    <property type="match status" value="1"/>
</dbReference>